<protein>
    <recommendedName>
        <fullName evidence="2">Helicase ATP-binding domain-containing protein</fullName>
    </recommendedName>
</protein>
<gene>
    <name evidence="3" type="ORF">JKP88DRAFT_287015</name>
</gene>
<dbReference type="AlphaFoldDB" id="A0A836CJL3"/>
<organism evidence="3 4">
    <name type="scientific">Tribonema minus</name>
    <dbReference type="NCBI Taxonomy" id="303371"/>
    <lineage>
        <taxon>Eukaryota</taxon>
        <taxon>Sar</taxon>
        <taxon>Stramenopiles</taxon>
        <taxon>Ochrophyta</taxon>
        <taxon>PX clade</taxon>
        <taxon>Xanthophyceae</taxon>
        <taxon>Tribonematales</taxon>
        <taxon>Tribonemataceae</taxon>
        <taxon>Tribonema</taxon>
    </lineage>
</organism>
<reference evidence="3" key="1">
    <citation type="submission" date="2021-02" db="EMBL/GenBank/DDBJ databases">
        <title>First Annotated Genome of the Yellow-green Alga Tribonema minus.</title>
        <authorList>
            <person name="Mahan K.M."/>
        </authorList>
    </citation>
    <scope>NUCLEOTIDE SEQUENCE</scope>
    <source>
        <strain evidence="3">UTEX B ZZ1240</strain>
    </source>
</reference>
<sequence>MTVTEKLQAQPGAAAGAPAPLKLCQAQKEHVAALKRVLERSPFALDFSMLSGKTYTACQLAFDLGMQHVIVVAPNAVLSKWHDMKERYGVPLKGAYAFTFVKGTRGRQPRHGLLARTDTVEFKERAGRRMTVRRVTMVNEGLLLVVDEIQNIKNVSYQMLACRMLMAPVLGVLSTADALKPPNASRVLLLSGSPMDKPEQARNLFVSLGVLRARRLCDYHIGGQYYTYRGLDEIRAFCAPLPGYVDVNPAAGNFNMGDCVKAAYGVFQGAFKPAFARAMPPPRAAAVLDERNGHFAVLPADDRRAVTAAIAELQRAAIAELQRVCCYDAQTDTVDLSQSLEQNQVFAAITLALVKIETAKTETLARIAQRALAEHPQRKVVVCVNYTDTLRRLAQRLHAHAPLVLHGEVPKGAARDAVVRAFQRPDAARRLLIGNLGMCSTGIDLDDKHGAFPRVCFVSPQFNTITLYQLTHRFLRLDTRSDARVYMVYGKLHGVRETSILDALARKGRVVKETTAEQAAAGVKFPADFPLDYEDIEEPADEPEGAPDVKEEEGGEGGGGVDGGTVKVEPVGAAAAAAAATAVKLEVDTVEGSGGREVTVEPAAVAAAPAAAAAAAAAAAVKVDADGDMEVEVIGHVKAEAPGTMMTAARRVRVKREVAAGAAAQHGPRAAAARAVIEIDDDDDEHIISAQHGPVNDSDSEVQVLFTIGGVAGAARAVARPAVVGVKRAAASKLQEVEVDGDLMLEEWEDDTGAKAARLV</sequence>
<accession>A0A836CJL3</accession>
<dbReference type="InterPro" id="IPR014001">
    <property type="entry name" value="Helicase_ATP-bd"/>
</dbReference>
<keyword evidence="4" id="KW-1185">Reference proteome</keyword>
<feature type="compositionally biased region" description="Acidic residues" evidence="1">
    <location>
        <begin position="537"/>
        <end position="555"/>
    </location>
</feature>
<evidence type="ECO:0000313" key="4">
    <source>
        <dbReference type="Proteomes" id="UP000664859"/>
    </source>
</evidence>
<proteinExistence type="predicted"/>
<evidence type="ECO:0000259" key="2">
    <source>
        <dbReference type="PROSITE" id="PS51192"/>
    </source>
</evidence>
<dbReference type="EMBL" id="JAFCMP010000058">
    <property type="protein sequence ID" value="KAG5189010.1"/>
    <property type="molecule type" value="Genomic_DNA"/>
</dbReference>
<dbReference type="PROSITE" id="PS51192">
    <property type="entry name" value="HELICASE_ATP_BIND_1"/>
    <property type="match status" value="1"/>
</dbReference>
<evidence type="ECO:0000313" key="3">
    <source>
        <dbReference type="EMBL" id="KAG5189010.1"/>
    </source>
</evidence>
<name>A0A836CJL3_9STRA</name>
<dbReference type="OrthoDB" id="10266361at2759"/>
<feature type="region of interest" description="Disordered" evidence="1">
    <location>
        <begin position="537"/>
        <end position="566"/>
    </location>
</feature>
<dbReference type="Proteomes" id="UP000664859">
    <property type="component" value="Unassembled WGS sequence"/>
</dbReference>
<evidence type="ECO:0000256" key="1">
    <source>
        <dbReference type="SAM" id="MobiDB-lite"/>
    </source>
</evidence>
<comment type="caution">
    <text evidence="3">The sequence shown here is derived from an EMBL/GenBank/DDBJ whole genome shotgun (WGS) entry which is preliminary data.</text>
</comment>
<dbReference type="SUPFAM" id="SSF52540">
    <property type="entry name" value="P-loop containing nucleoside triphosphate hydrolases"/>
    <property type="match status" value="2"/>
</dbReference>
<feature type="domain" description="Helicase ATP-binding" evidence="2">
    <location>
        <begin position="34"/>
        <end position="212"/>
    </location>
</feature>
<dbReference type="InterPro" id="IPR027417">
    <property type="entry name" value="P-loop_NTPase"/>
</dbReference>
<dbReference type="Gene3D" id="3.40.50.300">
    <property type="entry name" value="P-loop containing nucleotide triphosphate hydrolases"/>
    <property type="match status" value="2"/>
</dbReference>